<evidence type="ECO:0000256" key="5">
    <source>
        <dbReference type="ARBA" id="ARBA00022801"/>
    </source>
</evidence>
<dbReference type="PANTHER" id="PTHR11733:SF237">
    <property type="entry name" value="NEPRILYSIN-LIKE 4"/>
    <property type="match status" value="1"/>
</dbReference>
<evidence type="ECO:0000313" key="10">
    <source>
        <dbReference type="EMBL" id="KAJ1345896.1"/>
    </source>
</evidence>
<protein>
    <recommendedName>
        <fullName evidence="12">Peptidase M13 C-terminal domain-containing protein</fullName>
    </recommendedName>
</protein>
<dbReference type="InterPro" id="IPR000718">
    <property type="entry name" value="Peptidase_M13"/>
</dbReference>
<dbReference type="Pfam" id="PF01431">
    <property type="entry name" value="Peptidase_M13"/>
    <property type="match status" value="1"/>
</dbReference>
<dbReference type="InterPro" id="IPR024079">
    <property type="entry name" value="MetalloPept_cat_dom_sf"/>
</dbReference>
<reference evidence="10" key="1">
    <citation type="submission" date="2021-06" db="EMBL/GenBank/DDBJ databases">
        <title>Parelaphostrongylus tenuis whole genome reference sequence.</title>
        <authorList>
            <person name="Garwood T.J."/>
            <person name="Larsen P.A."/>
            <person name="Fountain-Jones N.M."/>
            <person name="Garbe J.R."/>
            <person name="Macchietto M.G."/>
            <person name="Kania S.A."/>
            <person name="Gerhold R.W."/>
            <person name="Richards J.E."/>
            <person name="Wolf T.M."/>
        </authorList>
    </citation>
    <scope>NUCLEOTIDE SEQUENCE</scope>
    <source>
        <strain evidence="10">MNPRO001-30</strain>
        <tissue evidence="10">Meninges</tissue>
    </source>
</reference>
<dbReference type="PRINTS" id="PR00786">
    <property type="entry name" value="NEPRILYSIN"/>
</dbReference>
<evidence type="ECO:0000256" key="4">
    <source>
        <dbReference type="ARBA" id="ARBA00022723"/>
    </source>
</evidence>
<feature type="domain" description="Peptidase M13 N-terminal" evidence="9">
    <location>
        <begin position="196"/>
        <end position="286"/>
    </location>
</feature>
<keyword evidence="3" id="KW-0645">Protease</keyword>
<dbReference type="SUPFAM" id="SSF55486">
    <property type="entry name" value="Metalloproteases ('zincins'), catalytic domain"/>
    <property type="match status" value="1"/>
</dbReference>
<feature type="domain" description="Peptidase M13 N-terminal" evidence="9">
    <location>
        <begin position="2"/>
        <end position="194"/>
    </location>
</feature>
<name>A0AAD5QG47_PARTN</name>
<dbReference type="AlphaFoldDB" id="A0AAD5QG47"/>
<dbReference type="PROSITE" id="PS51885">
    <property type="entry name" value="NEPRILYSIN"/>
    <property type="match status" value="1"/>
</dbReference>
<dbReference type="Gene3D" id="1.10.1380.10">
    <property type="entry name" value="Neutral endopeptidase , domain2"/>
    <property type="match status" value="2"/>
</dbReference>
<dbReference type="GO" id="GO:0016485">
    <property type="term" value="P:protein processing"/>
    <property type="evidence" value="ECO:0007669"/>
    <property type="project" value="TreeGrafter"/>
</dbReference>
<dbReference type="InterPro" id="IPR018497">
    <property type="entry name" value="Peptidase_M13_C"/>
</dbReference>
<keyword evidence="6" id="KW-0862">Zinc</keyword>
<keyword evidence="7" id="KW-0482">Metalloprotease</keyword>
<evidence type="ECO:0000259" key="8">
    <source>
        <dbReference type="Pfam" id="PF01431"/>
    </source>
</evidence>
<evidence type="ECO:0000259" key="9">
    <source>
        <dbReference type="Pfam" id="PF05649"/>
    </source>
</evidence>
<gene>
    <name evidence="10" type="ORF">KIN20_000528</name>
</gene>
<sequence>MRAIFESPEVLPSKSAGILKEMYRRCMDKDEFDRIGGRNLINSIRGFGISWPMLEGDKWHAEHFNLTALLIDVSESRKVRVFHQHLRHHRQKECFTKTDQGELGLGDSTRDYYFYKEKYWRKISAYREYLISKVKLLHEDANVPINEGKIANGVDEIIELETRLARIQEDDAHRRNYTKMYNLRRLSDMQTLMPLQFHHHMYGRKEKAPRWKDCTTTTMLRLQYASGAMYVKKAFNEETKNATLEMINDLQEAFHDTLIENKWIDNATKAKALNKARHMVRHIGYPDFILDDKKLDDYYSGLSIEESDSYSQMVEKLIRWSIEFSFKRLLKPVDRAEFSINPAIVNAMYSTKSNSIKFPAAILQAPFFHKTFPKALNFGGIGTIIGHEITHGFDDKGRQFDAVWKSTRLVE</sequence>
<comment type="caution">
    <text evidence="10">The sequence shown here is derived from an EMBL/GenBank/DDBJ whole genome shotgun (WGS) entry which is preliminary data.</text>
</comment>
<dbReference type="Pfam" id="PF05649">
    <property type="entry name" value="Peptidase_M13_N"/>
    <property type="match status" value="2"/>
</dbReference>
<keyword evidence="11" id="KW-1185">Reference proteome</keyword>
<evidence type="ECO:0000256" key="2">
    <source>
        <dbReference type="ARBA" id="ARBA00007357"/>
    </source>
</evidence>
<evidence type="ECO:0000256" key="1">
    <source>
        <dbReference type="ARBA" id="ARBA00001947"/>
    </source>
</evidence>
<dbReference type="PANTHER" id="PTHR11733">
    <property type="entry name" value="ZINC METALLOPROTEASE FAMILY M13 NEPRILYSIN-RELATED"/>
    <property type="match status" value="1"/>
</dbReference>
<dbReference type="Proteomes" id="UP001196413">
    <property type="component" value="Unassembled WGS sequence"/>
</dbReference>
<accession>A0AAD5QG47</accession>
<dbReference type="Gene3D" id="3.40.390.10">
    <property type="entry name" value="Collagenase (Catalytic Domain)"/>
    <property type="match status" value="1"/>
</dbReference>
<evidence type="ECO:0000313" key="11">
    <source>
        <dbReference type="Proteomes" id="UP001196413"/>
    </source>
</evidence>
<proteinExistence type="inferred from homology"/>
<keyword evidence="4" id="KW-0479">Metal-binding</keyword>
<evidence type="ECO:0000256" key="6">
    <source>
        <dbReference type="ARBA" id="ARBA00022833"/>
    </source>
</evidence>
<evidence type="ECO:0000256" key="7">
    <source>
        <dbReference type="ARBA" id="ARBA00023049"/>
    </source>
</evidence>
<dbReference type="GO" id="GO:0004222">
    <property type="term" value="F:metalloendopeptidase activity"/>
    <property type="evidence" value="ECO:0007669"/>
    <property type="project" value="InterPro"/>
</dbReference>
<dbReference type="InterPro" id="IPR008753">
    <property type="entry name" value="Peptidase_M13_N"/>
</dbReference>
<dbReference type="EMBL" id="JAHQIW010000080">
    <property type="protein sequence ID" value="KAJ1345896.1"/>
    <property type="molecule type" value="Genomic_DNA"/>
</dbReference>
<feature type="domain" description="Peptidase M13 C-terminal" evidence="8">
    <location>
        <begin position="346"/>
        <end position="402"/>
    </location>
</feature>
<dbReference type="CDD" id="cd08662">
    <property type="entry name" value="M13"/>
    <property type="match status" value="1"/>
</dbReference>
<comment type="cofactor">
    <cofactor evidence="1">
        <name>Zn(2+)</name>
        <dbReference type="ChEBI" id="CHEBI:29105"/>
    </cofactor>
</comment>
<organism evidence="10 11">
    <name type="scientific">Parelaphostrongylus tenuis</name>
    <name type="common">Meningeal worm</name>
    <dbReference type="NCBI Taxonomy" id="148309"/>
    <lineage>
        <taxon>Eukaryota</taxon>
        <taxon>Metazoa</taxon>
        <taxon>Ecdysozoa</taxon>
        <taxon>Nematoda</taxon>
        <taxon>Chromadorea</taxon>
        <taxon>Rhabditida</taxon>
        <taxon>Rhabditina</taxon>
        <taxon>Rhabditomorpha</taxon>
        <taxon>Strongyloidea</taxon>
        <taxon>Metastrongylidae</taxon>
        <taxon>Parelaphostrongylus</taxon>
    </lineage>
</organism>
<dbReference type="InterPro" id="IPR042089">
    <property type="entry name" value="Peptidase_M13_dom_2"/>
</dbReference>
<evidence type="ECO:0000256" key="3">
    <source>
        <dbReference type="ARBA" id="ARBA00022670"/>
    </source>
</evidence>
<evidence type="ECO:0008006" key="12">
    <source>
        <dbReference type="Google" id="ProtNLM"/>
    </source>
</evidence>
<dbReference type="GO" id="GO:0005886">
    <property type="term" value="C:plasma membrane"/>
    <property type="evidence" value="ECO:0007669"/>
    <property type="project" value="TreeGrafter"/>
</dbReference>
<dbReference type="GO" id="GO:0046872">
    <property type="term" value="F:metal ion binding"/>
    <property type="evidence" value="ECO:0007669"/>
    <property type="project" value="UniProtKB-KW"/>
</dbReference>
<comment type="similarity">
    <text evidence="2">Belongs to the peptidase M13 family.</text>
</comment>
<keyword evidence="5" id="KW-0378">Hydrolase</keyword>